<dbReference type="EC" id="2.3.1.1" evidence="3"/>
<dbReference type="PANTHER" id="PTHR30602:SF12">
    <property type="entry name" value="AMINO-ACID ACETYLTRANSFERASE NAGS1, CHLOROPLASTIC-RELATED"/>
    <property type="match status" value="1"/>
</dbReference>
<dbReference type="SUPFAM" id="SSF53633">
    <property type="entry name" value="Carbamate kinase-like"/>
    <property type="match status" value="1"/>
</dbReference>
<dbReference type="InterPro" id="IPR033719">
    <property type="entry name" value="NAGS_kin"/>
</dbReference>
<dbReference type="CDD" id="cd04237">
    <property type="entry name" value="AAK_NAGS-ABP"/>
    <property type="match status" value="1"/>
</dbReference>
<dbReference type="GO" id="GO:0004042">
    <property type="term" value="F:L-glutamate N-acetyltransferase activity"/>
    <property type="evidence" value="ECO:0007669"/>
    <property type="project" value="InterPro"/>
</dbReference>
<dbReference type="GO" id="GO:0006526">
    <property type="term" value="P:L-arginine biosynthetic process"/>
    <property type="evidence" value="ECO:0007669"/>
    <property type="project" value="UniProtKB-UniPathway"/>
</dbReference>
<evidence type="ECO:0000256" key="6">
    <source>
        <dbReference type="ARBA" id="ARBA00022679"/>
    </source>
</evidence>
<dbReference type="InterPro" id="IPR036393">
    <property type="entry name" value="AceGlu_kinase-like_sf"/>
</dbReference>
<dbReference type="Pfam" id="PF13508">
    <property type="entry name" value="Acetyltransf_7"/>
    <property type="match status" value="1"/>
</dbReference>
<dbReference type="SUPFAM" id="SSF55729">
    <property type="entry name" value="Acyl-CoA N-acyltransferases (Nat)"/>
    <property type="match status" value="1"/>
</dbReference>
<dbReference type="GO" id="GO:0005737">
    <property type="term" value="C:cytoplasm"/>
    <property type="evidence" value="ECO:0007669"/>
    <property type="project" value="InterPro"/>
</dbReference>
<dbReference type="InterPro" id="IPR010167">
    <property type="entry name" value="NH2A_AcTrfase"/>
</dbReference>
<dbReference type="PIRSF" id="PIRSF000423">
    <property type="entry name" value="ArgA"/>
    <property type="match status" value="1"/>
</dbReference>
<proteinExistence type="inferred from homology"/>
<dbReference type="Pfam" id="PF00696">
    <property type="entry name" value="AA_kinase"/>
    <property type="match status" value="1"/>
</dbReference>
<sequence length="468" mass="51734">MNSAPQEAALTVCWHTRPIDVNLDPMPKKQNQKQPQQAFVDNIRQAAPYIQLHCGSTVVLTFGGEAVDENFEALVNDIALLNTLGIRLVLVHGARPQIEQHLKQSAAEIRYANGLRITDDQALVAVKNAVGSLRVDIEAKLSMGLVNAPMATTGIGVASGNFVTARPLGIRDGVDYGHTGEVRRIDATGIQQQLEAGRIVLLSSLGYSPTGEIFNLSAEEVATATAVALRADKLILLLEGEGLRDSRRRLVHQLSLLQAEQMLRSQRKLSDGWVRHLNNAIDSCRRGVKRTHLVSRTADGGLLLELFTRDGIGTLISAQIYEGLRTATIDDVGGIMKLIAPLEEKGVLVKRSRELLEMEIDHFQVVKRDGMIIACAALYPYSGGLAELACVAVHPDYRGRHHGDHLLSAIEQRSRNMDIRQLFVLTTQTAHWFRERGFKNSDLSRLPLKKRGLYNYQRNSKAYVKVIE</sequence>
<evidence type="ECO:0000256" key="5">
    <source>
        <dbReference type="ARBA" id="ARBA00022605"/>
    </source>
</evidence>
<dbReference type="PANTHER" id="PTHR30602">
    <property type="entry name" value="AMINO-ACID ACETYLTRANSFERASE"/>
    <property type="match status" value="1"/>
</dbReference>
<evidence type="ECO:0000259" key="9">
    <source>
        <dbReference type="PROSITE" id="PS51186"/>
    </source>
</evidence>
<dbReference type="InterPro" id="IPR001048">
    <property type="entry name" value="Asp/Glu/Uridylate_kinase"/>
</dbReference>
<name>A0A3B0Y2S5_9ZZZZ</name>
<evidence type="ECO:0000313" key="10">
    <source>
        <dbReference type="EMBL" id="VAW74021.1"/>
    </source>
</evidence>
<dbReference type="AlphaFoldDB" id="A0A3B0Y2S5"/>
<organism evidence="10">
    <name type="scientific">hydrothermal vent metagenome</name>
    <dbReference type="NCBI Taxonomy" id="652676"/>
    <lineage>
        <taxon>unclassified sequences</taxon>
        <taxon>metagenomes</taxon>
        <taxon>ecological metagenomes</taxon>
    </lineage>
</organism>
<evidence type="ECO:0000256" key="2">
    <source>
        <dbReference type="ARBA" id="ARBA00009145"/>
    </source>
</evidence>
<dbReference type="InterPro" id="IPR016181">
    <property type="entry name" value="Acyl_CoA_acyltransferase"/>
</dbReference>
<evidence type="ECO:0000256" key="4">
    <source>
        <dbReference type="ARBA" id="ARBA00022571"/>
    </source>
</evidence>
<gene>
    <name evidence="10" type="ORF">MNBD_GAMMA13-1063</name>
</gene>
<comment type="pathway">
    <text evidence="1">Amino-acid biosynthesis; L-arginine biosynthesis; N(2)-acetyl-L-ornithine from L-glutamate: step 1/4.</text>
</comment>
<dbReference type="HAMAP" id="MF_01105">
    <property type="entry name" value="N_acetyl_glu_synth"/>
    <property type="match status" value="1"/>
</dbReference>
<dbReference type="NCBIfam" id="TIGR01890">
    <property type="entry name" value="N-Ac-Glu-synth"/>
    <property type="match status" value="1"/>
</dbReference>
<evidence type="ECO:0000256" key="3">
    <source>
        <dbReference type="ARBA" id="ARBA00012697"/>
    </source>
</evidence>
<dbReference type="InterPro" id="IPR000182">
    <property type="entry name" value="GNAT_dom"/>
</dbReference>
<accession>A0A3B0Y2S5</accession>
<feature type="domain" description="N-acetyltransferase" evidence="9">
    <location>
        <begin position="322"/>
        <end position="468"/>
    </location>
</feature>
<comment type="similarity">
    <text evidence="2">Belongs to the acetyltransferase family. ArgA subfamily.</text>
</comment>
<dbReference type="CDD" id="cd04301">
    <property type="entry name" value="NAT_SF"/>
    <property type="match status" value="1"/>
</dbReference>
<dbReference type="PROSITE" id="PS51186">
    <property type="entry name" value="GNAT"/>
    <property type="match status" value="1"/>
</dbReference>
<keyword evidence="4" id="KW-0055">Arginine biosynthesis</keyword>
<dbReference type="Gene3D" id="3.40.1160.10">
    <property type="entry name" value="Acetylglutamate kinase-like"/>
    <property type="match status" value="1"/>
</dbReference>
<dbReference type="Gene3D" id="3.40.630.30">
    <property type="match status" value="1"/>
</dbReference>
<keyword evidence="7 10" id="KW-0012">Acyltransferase</keyword>
<evidence type="ECO:0000256" key="8">
    <source>
        <dbReference type="ARBA" id="ARBA00048372"/>
    </source>
</evidence>
<protein>
    <recommendedName>
        <fullName evidence="3">amino-acid N-acetyltransferase</fullName>
        <ecNumber evidence="3">2.3.1.1</ecNumber>
    </recommendedName>
</protein>
<keyword evidence="5" id="KW-0028">Amino-acid biosynthesis</keyword>
<comment type="catalytic activity">
    <reaction evidence="8">
        <text>L-glutamate + acetyl-CoA = N-acetyl-L-glutamate + CoA + H(+)</text>
        <dbReference type="Rhea" id="RHEA:24292"/>
        <dbReference type="ChEBI" id="CHEBI:15378"/>
        <dbReference type="ChEBI" id="CHEBI:29985"/>
        <dbReference type="ChEBI" id="CHEBI:44337"/>
        <dbReference type="ChEBI" id="CHEBI:57287"/>
        <dbReference type="ChEBI" id="CHEBI:57288"/>
        <dbReference type="EC" id="2.3.1.1"/>
    </reaction>
</comment>
<evidence type="ECO:0000256" key="1">
    <source>
        <dbReference type="ARBA" id="ARBA00004925"/>
    </source>
</evidence>
<reference evidence="10" key="1">
    <citation type="submission" date="2018-06" db="EMBL/GenBank/DDBJ databases">
        <authorList>
            <person name="Zhirakovskaya E."/>
        </authorList>
    </citation>
    <scope>NUCLEOTIDE SEQUENCE</scope>
</reference>
<dbReference type="NCBIfam" id="NF003641">
    <property type="entry name" value="PRK05279.1"/>
    <property type="match status" value="1"/>
</dbReference>
<evidence type="ECO:0000256" key="7">
    <source>
        <dbReference type="ARBA" id="ARBA00023315"/>
    </source>
</evidence>
<dbReference type="UniPathway" id="UPA00068">
    <property type="reaction ID" value="UER00106"/>
</dbReference>
<keyword evidence="6 10" id="KW-0808">Transferase</keyword>
<dbReference type="EMBL" id="UOFK01000050">
    <property type="protein sequence ID" value="VAW74021.1"/>
    <property type="molecule type" value="Genomic_DNA"/>
</dbReference>